<keyword evidence="2" id="KW-1133">Transmembrane helix</keyword>
<gene>
    <name evidence="3" type="ORF">INT48_002282</name>
</gene>
<accession>A0A8H7SQJ3</accession>
<keyword evidence="2" id="KW-0472">Membrane</keyword>
<dbReference type="Proteomes" id="UP000613177">
    <property type="component" value="Unassembled WGS sequence"/>
</dbReference>
<keyword evidence="2" id="KW-0812">Transmembrane</keyword>
<comment type="caution">
    <text evidence="3">The sequence shown here is derived from an EMBL/GenBank/DDBJ whole genome shotgun (WGS) entry which is preliminary data.</text>
</comment>
<feature type="transmembrane region" description="Helical" evidence="2">
    <location>
        <begin position="6"/>
        <end position="28"/>
    </location>
</feature>
<dbReference type="AlphaFoldDB" id="A0A8H7SQJ3"/>
<proteinExistence type="predicted"/>
<evidence type="ECO:0000313" key="3">
    <source>
        <dbReference type="EMBL" id="KAG2232333.1"/>
    </source>
</evidence>
<dbReference type="EMBL" id="JAEPRE010000115">
    <property type="protein sequence ID" value="KAG2232333.1"/>
    <property type="molecule type" value="Genomic_DNA"/>
</dbReference>
<name>A0A8H7SQJ3_9FUNG</name>
<evidence type="ECO:0000256" key="1">
    <source>
        <dbReference type="SAM" id="MobiDB-lite"/>
    </source>
</evidence>
<evidence type="ECO:0000256" key="2">
    <source>
        <dbReference type="SAM" id="Phobius"/>
    </source>
</evidence>
<keyword evidence="4" id="KW-1185">Reference proteome</keyword>
<protein>
    <submittedName>
        <fullName evidence="3">Uncharacterized protein</fullName>
    </submittedName>
</protein>
<sequence length="258" mass="29120">MSVLGFVSVAAIIHSQLFWVYSIIYIAYHKITPIEETQTLRWKPKKDIPTKKKRHHRKKSLTSKKSVIIPTIIPTKGTVVINLGTTNILTQSQRALPLHSFHTIPSTTKQAPVMIKSQRKLLLRSSSTGQLNMSSLPALIEVDTRSSEESSVCSSTNEEHVSKRDRAIDLLRSTFQRSHSSNSILRKSNSFASSFSSEEGIVVVEEKRRKRDAILGIRRKLSGRITVHSNILANEETKKPTKPKLFRSLPSWKKGKTN</sequence>
<feature type="region of interest" description="Disordered" evidence="1">
    <location>
        <begin position="234"/>
        <end position="258"/>
    </location>
</feature>
<organism evidence="3 4">
    <name type="scientific">Thamnidium elegans</name>
    <dbReference type="NCBI Taxonomy" id="101142"/>
    <lineage>
        <taxon>Eukaryota</taxon>
        <taxon>Fungi</taxon>
        <taxon>Fungi incertae sedis</taxon>
        <taxon>Mucoromycota</taxon>
        <taxon>Mucoromycotina</taxon>
        <taxon>Mucoromycetes</taxon>
        <taxon>Mucorales</taxon>
        <taxon>Mucorineae</taxon>
        <taxon>Mucoraceae</taxon>
        <taxon>Thamnidium</taxon>
    </lineage>
</organism>
<evidence type="ECO:0000313" key="4">
    <source>
        <dbReference type="Proteomes" id="UP000613177"/>
    </source>
</evidence>
<reference evidence="3" key="1">
    <citation type="submission" date="2021-01" db="EMBL/GenBank/DDBJ databases">
        <title>Metabolic potential, ecology and presence of endohyphal bacteria is reflected in genomic diversity of Mucoromycotina.</title>
        <authorList>
            <person name="Muszewska A."/>
            <person name="Okrasinska A."/>
            <person name="Steczkiewicz K."/>
            <person name="Drgas O."/>
            <person name="Orlowska M."/>
            <person name="Perlinska-Lenart U."/>
            <person name="Aleksandrzak-Piekarczyk T."/>
            <person name="Szatraj K."/>
            <person name="Zielenkiewicz U."/>
            <person name="Pilsyk S."/>
            <person name="Malc E."/>
            <person name="Mieczkowski P."/>
            <person name="Kruszewska J.S."/>
            <person name="Biernat P."/>
            <person name="Pawlowska J."/>
        </authorList>
    </citation>
    <scope>NUCLEOTIDE SEQUENCE</scope>
    <source>
        <strain evidence="3">WA0000018081</strain>
    </source>
</reference>